<feature type="transmembrane region" description="Helical" evidence="6">
    <location>
        <begin position="689"/>
        <end position="710"/>
    </location>
</feature>
<dbReference type="PANTHER" id="PTHR30287:SF1">
    <property type="entry name" value="INNER MEMBRANE PROTEIN"/>
    <property type="match status" value="1"/>
</dbReference>
<keyword evidence="5 6" id="KW-0472">Membrane</keyword>
<dbReference type="Proteomes" id="UP000063919">
    <property type="component" value="Chromosome"/>
</dbReference>
<evidence type="ECO:0000256" key="3">
    <source>
        <dbReference type="ARBA" id="ARBA00022692"/>
    </source>
</evidence>
<evidence type="ECO:0000259" key="7">
    <source>
        <dbReference type="Pfam" id="PF02687"/>
    </source>
</evidence>
<evidence type="ECO:0000256" key="1">
    <source>
        <dbReference type="ARBA" id="ARBA00004651"/>
    </source>
</evidence>
<dbReference type="EMBL" id="CP012622">
    <property type="protein sequence ID" value="ALD66242.1"/>
    <property type="molecule type" value="Genomic_DNA"/>
</dbReference>
<dbReference type="InterPro" id="IPR003838">
    <property type="entry name" value="ABC3_permease_C"/>
</dbReference>
<protein>
    <recommendedName>
        <fullName evidence="7">ABC3 transporter permease C-terminal domain-containing protein</fullName>
    </recommendedName>
</protein>
<keyword evidence="2" id="KW-1003">Cell membrane</keyword>
<feature type="transmembrane region" description="Helical" evidence="6">
    <location>
        <begin position="738"/>
        <end position="760"/>
    </location>
</feature>
<keyword evidence="9" id="KW-1185">Reference proteome</keyword>
<dbReference type="KEGG" id="scj:SCANT_v1c03320"/>
<feature type="transmembrane region" description="Helical" evidence="6">
    <location>
        <begin position="21"/>
        <end position="41"/>
    </location>
</feature>
<comment type="subcellular location">
    <subcellularLocation>
        <location evidence="1">Cell membrane</location>
        <topology evidence="1">Multi-pass membrane protein</topology>
    </subcellularLocation>
</comment>
<dbReference type="GO" id="GO:0005886">
    <property type="term" value="C:plasma membrane"/>
    <property type="evidence" value="ECO:0007669"/>
    <property type="project" value="UniProtKB-SubCell"/>
</dbReference>
<dbReference type="PATRIC" id="fig|362837.3.peg.334"/>
<proteinExistence type="predicted"/>
<keyword evidence="3 6" id="KW-0812">Transmembrane</keyword>
<dbReference type="Pfam" id="PF02687">
    <property type="entry name" value="FtsX"/>
    <property type="match status" value="2"/>
</dbReference>
<evidence type="ECO:0000256" key="6">
    <source>
        <dbReference type="SAM" id="Phobius"/>
    </source>
</evidence>
<dbReference type="STRING" id="362837.SCANT_v1c03320"/>
<feature type="transmembrane region" description="Helical" evidence="6">
    <location>
        <begin position="1662"/>
        <end position="1695"/>
    </location>
</feature>
<organism evidence="8 9">
    <name type="scientific">Spiroplasma cantharicola</name>
    <dbReference type="NCBI Taxonomy" id="362837"/>
    <lineage>
        <taxon>Bacteria</taxon>
        <taxon>Bacillati</taxon>
        <taxon>Mycoplasmatota</taxon>
        <taxon>Mollicutes</taxon>
        <taxon>Entomoplasmatales</taxon>
        <taxon>Spiroplasmataceae</taxon>
        <taxon>Spiroplasma</taxon>
    </lineage>
</organism>
<reference evidence="8 9" key="1">
    <citation type="journal article" date="2015" name="Genome Announc.">
        <title>Complete Genome Sequence of Spiroplasma cantharicola CC-1T (DSM 21588), a Bacterium Isolated from Soldier Beetle (Cantharis carolinus).</title>
        <authorList>
            <person name="Lo W.S."/>
            <person name="Liu P.Y."/>
            <person name="Kuo C.H."/>
        </authorList>
    </citation>
    <scope>NUCLEOTIDE SEQUENCE [LARGE SCALE GENOMIC DNA]</scope>
    <source>
        <strain evidence="8 9">CC-1</strain>
    </source>
</reference>
<dbReference type="PANTHER" id="PTHR30287">
    <property type="entry name" value="MEMBRANE COMPONENT OF PREDICTED ABC SUPERFAMILY METABOLITE UPTAKE TRANSPORTER"/>
    <property type="match status" value="1"/>
</dbReference>
<accession>A0A0M4JWD6</accession>
<dbReference type="InterPro" id="IPR038766">
    <property type="entry name" value="Membrane_comp_ABC_pdt"/>
</dbReference>
<evidence type="ECO:0000256" key="4">
    <source>
        <dbReference type="ARBA" id="ARBA00022989"/>
    </source>
</evidence>
<sequence length="1744" mass="199804">MKKSLFLYLKQGIKGVMKFKIQFIVIVILSFLATFILSISFSTTKRITNDYEKTMLKMEPFDFLNQQSVGLNLAEGTGSNIIAPMDILNNQFLYVKDSKDLTSQKNNKAVDLNYNISSFDDFSSEGYQETFLTKTFQDSEIQKQFLEMLSDRDYWFSIFQYTYDPIKDEIKWDSNLDINYYSGSSSYSYLKNTAANKRGRISNFFLPTIELLKSNYLKDLFSENPPNYIKNTLFYELKSKGIITLENFEGKEASKKVLTDNSDFDIYNRYLYFALEAIMRQLIGSTIEYPTYWINQAIAQSDSKERERVIQKFNELSKDNKIGFNFLLENEIETSKEFAITIFKWIFGFKPQSNEWNSENFESSDKFIVDKESKPWKNNLDVGSENIDLERYPSSKEEIFNKGMRGSLNQIVVNGSNNKVYNYDNSFSSKYLRHFENQSIEQTIGYYRDFNDFDTYNIEYNFEGISAAKAFYIKNEFLAKAMGFKYEARAEMEFTDVTTEINYRIIDINNHWKDKLTLYEGHLPRTKNEILINPQFATANKYHLGDNIVLGEGNFVISGFAVEPLSYFPMGNTQNPLPNNKKNAIVFATKDNFNQIISTQLEKLATKSIYSMLTVEDRNKLSESDKNLEKYRAYSFNNVIEVYNSYNYIVGNNEKLDSNNFINKYSTFESSTFRYNWIVAPMLINGFRIFSYIFSVLVFLITIIATVVAVKKTVELNSGEIAILKAMGAGNYEIASSYMSYGIIVTIFIAPIAWLLGSFIQEFIAKVFLNFSSGRSNLIIFSPSALLISILIFGLLLCLISFLTAFLLVKRPTLEIMYKMEKVKRIKWVDKFNNKVFSKSSFSTRFSIELATSGFSKTILSATTVFFAGFLISFGLTIPGLVQNVVGGYYKNVYYSNSFENRELIGNAPLAKTSLSPTREVEYYEKSLIDSNNIFGSGITQISKNVSSFAPPADNSAIPQILLNPSQTEDNKLKADWLYNFMNSVSSEEVNLDNQNSLIAVIASLLGNNINQLVGKAISIADIQKILEWTIHSDSPELENFEDRLQKITDLSGLLTDGLPQLLTNFVPGSTVTEGDWKEQIVNIIIAQTPSYIKQYVTRSENRLNNFSFGWQINKYIPGVDNVYTRLNIATNNNINLDITGLQSTQSAYNMNKNERTKLFISDYQAKILEKLINGFDVTDSEIKDVSQFYDAKTLTIPVIANGQTDFVLNNEWDNLNNPKIKKDRLILRESSLNIPNQAWMYDDGDWLRYKNSSFNSDKSYIEMEGLSASKFTHAPIFDQTGFNLINPKNTGDKIKLKNNAYGFYNLTSDPNSKEEKINFEMRPYYSFDNITMFIPELYKENFMKLKQSGNRDSKQWWLDDASDFVPLKTKEAWARVNPNLGKDTKYFAIKPYSLYYDASGDFEREQENLSGTPVEYMTRGYENLFARTLREVNGPITLGNVELDWRANNKNVQQIKFKRVGSIGVYGQPLVIADQSIVNMLSGYGISKYIPFNLQYEDYTKPSGSYNVNNVSVKTYQYFNPNDFNEKAKNNIDEVIYGENKLEKSIRPSMWYSGILSNAQEPYFITSQASFSRDYKSGQDTMNGNNYGSSTLEMKSTILLGQQKALITKLSSIILTVATVAICLLIIIMVLTITLINDLYVNQYKKFMIVMKSLGYSNWKIIKYTFGSVTILSALFYALGVFTNFTVIAILFNIISKKLGSIPFGLTWWTPILAIILVFGSFFLSITITTKNIRKKSPSILMK</sequence>
<dbReference type="OrthoDB" id="393121at2"/>
<evidence type="ECO:0000313" key="8">
    <source>
        <dbReference type="EMBL" id="ALD66242.1"/>
    </source>
</evidence>
<evidence type="ECO:0000256" key="2">
    <source>
        <dbReference type="ARBA" id="ARBA00022475"/>
    </source>
</evidence>
<feature type="transmembrane region" description="Helical" evidence="6">
    <location>
        <begin position="1614"/>
        <end position="1641"/>
    </location>
</feature>
<keyword evidence="4 6" id="KW-1133">Transmembrane helix</keyword>
<evidence type="ECO:0000256" key="5">
    <source>
        <dbReference type="ARBA" id="ARBA00023136"/>
    </source>
</evidence>
<feature type="transmembrane region" description="Helical" evidence="6">
    <location>
        <begin position="1707"/>
        <end position="1729"/>
    </location>
</feature>
<feature type="domain" description="ABC3 transporter permease C-terminal" evidence="7">
    <location>
        <begin position="1621"/>
        <end position="1739"/>
    </location>
</feature>
<feature type="domain" description="ABC3 transporter permease C-terminal" evidence="7">
    <location>
        <begin position="693"/>
        <end position="810"/>
    </location>
</feature>
<feature type="transmembrane region" description="Helical" evidence="6">
    <location>
        <begin position="780"/>
        <end position="809"/>
    </location>
</feature>
<gene>
    <name evidence="8" type="ORF">SCANT_v1c03320</name>
</gene>
<feature type="transmembrane region" description="Helical" evidence="6">
    <location>
        <begin position="859"/>
        <end position="882"/>
    </location>
</feature>
<name>A0A0M4JWD6_9MOLU</name>
<evidence type="ECO:0000313" key="9">
    <source>
        <dbReference type="Proteomes" id="UP000063919"/>
    </source>
</evidence>
<dbReference type="RefSeq" id="WP_053946007.1">
    <property type="nucleotide sequence ID" value="NZ_CP012622.1"/>
</dbReference>